<accession>A0ABU9Y8I9</accession>
<keyword evidence="2" id="KW-1185">Reference proteome</keyword>
<dbReference type="Proteomes" id="UP001419910">
    <property type="component" value="Unassembled WGS sequence"/>
</dbReference>
<name>A0ABU9Y8I9_9SPHN</name>
<reference evidence="1 2" key="1">
    <citation type="submission" date="2024-05" db="EMBL/GenBank/DDBJ databases">
        <authorList>
            <person name="Liu Q."/>
            <person name="Xin Y.-H."/>
        </authorList>
    </citation>
    <scope>NUCLEOTIDE SEQUENCE [LARGE SCALE GENOMIC DNA]</scope>
    <source>
        <strain evidence="1 2">CGMCC 1.10181</strain>
    </source>
</reference>
<comment type="caution">
    <text evidence="1">The sequence shown here is derived from an EMBL/GenBank/DDBJ whole genome shotgun (WGS) entry which is preliminary data.</text>
</comment>
<dbReference type="RefSeq" id="WP_345840519.1">
    <property type="nucleotide sequence ID" value="NZ_JBDIME010000022.1"/>
</dbReference>
<protein>
    <submittedName>
        <fullName evidence="1">Uncharacterized protein</fullName>
    </submittedName>
</protein>
<proteinExistence type="predicted"/>
<organism evidence="1 2">
    <name type="scientific">Sphingomonas oligophenolica</name>
    <dbReference type="NCBI Taxonomy" id="301154"/>
    <lineage>
        <taxon>Bacteria</taxon>
        <taxon>Pseudomonadati</taxon>
        <taxon>Pseudomonadota</taxon>
        <taxon>Alphaproteobacteria</taxon>
        <taxon>Sphingomonadales</taxon>
        <taxon>Sphingomonadaceae</taxon>
        <taxon>Sphingomonas</taxon>
    </lineage>
</organism>
<evidence type="ECO:0000313" key="1">
    <source>
        <dbReference type="EMBL" id="MEN2792032.1"/>
    </source>
</evidence>
<evidence type="ECO:0000313" key="2">
    <source>
        <dbReference type="Proteomes" id="UP001419910"/>
    </source>
</evidence>
<feature type="non-terminal residue" evidence="1">
    <location>
        <position position="1"/>
    </location>
</feature>
<sequence length="72" mass="8068">DIQTDRANLAHGRLLSGAQQHLLGTSIPSGGVHPICFPLFFEKLFFPAVMLDFLGEFRAYYQMLMDDPAVIE</sequence>
<gene>
    <name evidence="1" type="ORF">ABC974_20555</name>
</gene>
<dbReference type="EMBL" id="JBDIME010000022">
    <property type="protein sequence ID" value="MEN2792032.1"/>
    <property type="molecule type" value="Genomic_DNA"/>
</dbReference>